<accession>A0A1L9UIY2</accession>
<sequence length="231" mass="25436">MPGDRASRFCGFCFRQGHIDTECHYLTLCHGLYELSLMVSHRPGSRVGLGDTQRALDRLVSRRRRNRRQRLRRRERLRAQTTNVARRGNHTANIGRHGPVSAAVPLNRVPSTTIRQPVLSAPSLPSRPMNDHSIPAQVTTVPEAVISQRSLTIPPSESVPSVVTVTSDTDVTMGVEELDNGGSEVNTSQSQPVDDLIVFDTLDTAEDEIVVISGHNSDIVESHCGEIFTIV</sequence>
<dbReference type="Proteomes" id="UP000184499">
    <property type="component" value="Unassembled WGS sequence"/>
</dbReference>
<keyword evidence="2" id="KW-1185">Reference proteome</keyword>
<protein>
    <submittedName>
        <fullName evidence="1">Uncharacterized protein</fullName>
    </submittedName>
</protein>
<evidence type="ECO:0000313" key="2">
    <source>
        <dbReference type="Proteomes" id="UP000184499"/>
    </source>
</evidence>
<dbReference type="EMBL" id="KV878684">
    <property type="protein sequence ID" value="OJJ71631.1"/>
    <property type="molecule type" value="Genomic_DNA"/>
</dbReference>
<dbReference type="RefSeq" id="XP_067478879.1">
    <property type="nucleotide sequence ID" value="XM_067624906.1"/>
</dbReference>
<reference evidence="2" key="1">
    <citation type="journal article" date="2017" name="Genome Biol.">
        <title>Comparative genomics reveals high biological diversity and specific adaptations in the industrially and medically important fungal genus Aspergillus.</title>
        <authorList>
            <person name="de Vries R.P."/>
            <person name="Riley R."/>
            <person name="Wiebenga A."/>
            <person name="Aguilar-Osorio G."/>
            <person name="Amillis S."/>
            <person name="Uchima C.A."/>
            <person name="Anderluh G."/>
            <person name="Asadollahi M."/>
            <person name="Askin M."/>
            <person name="Barry K."/>
            <person name="Battaglia E."/>
            <person name="Bayram O."/>
            <person name="Benocci T."/>
            <person name="Braus-Stromeyer S.A."/>
            <person name="Caldana C."/>
            <person name="Canovas D."/>
            <person name="Cerqueira G.C."/>
            <person name="Chen F."/>
            <person name="Chen W."/>
            <person name="Choi C."/>
            <person name="Clum A."/>
            <person name="Dos Santos R.A."/>
            <person name="Damasio A.R."/>
            <person name="Diallinas G."/>
            <person name="Emri T."/>
            <person name="Fekete E."/>
            <person name="Flipphi M."/>
            <person name="Freyberg S."/>
            <person name="Gallo A."/>
            <person name="Gournas C."/>
            <person name="Habgood R."/>
            <person name="Hainaut M."/>
            <person name="Harispe M.L."/>
            <person name="Henrissat B."/>
            <person name="Hilden K.S."/>
            <person name="Hope R."/>
            <person name="Hossain A."/>
            <person name="Karabika E."/>
            <person name="Karaffa L."/>
            <person name="Karanyi Z."/>
            <person name="Krasevec N."/>
            <person name="Kuo A."/>
            <person name="Kusch H."/>
            <person name="LaButti K."/>
            <person name="Lagendijk E.L."/>
            <person name="Lapidus A."/>
            <person name="Levasseur A."/>
            <person name="Lindquist E."/>
            <person name="Lipzen A."/>
            <person name="Logrieco A.F."/>
            <person name="MacCabe A."/>
            <person name="Maekelae M.R."/>
            <person name="Malavazi I."/>
            <person name="Melin P."/>
            <person name="Meyer V."/>
            <person name="Mielnichuk N."/>
            <person name="Miskei M."/>
            <person name="Molnar A.P."/>
            <person name="Mule G."/>
            <person name="Ngan C.Y."/>
            <person name="Orejas M."/>
            <person name="Orosz E."/>
            <person name="Ouedraogo J.P."/>
            <person name="Overkamp K.M."/>
            <person name="Park H.-S."/>
            <person name="Perrone G."/>
            <person name="Piumi F."/>
            <person name="Punt P.J."/>
            <person name="Ram A.F."/>
            <person name="Ramon A."/>
            <person name="Rauscher S."/>
            <person name="Record E."/>
            <person name="Riano-Pachon D.M."/>
            <person name="Robert V."/>
            <person name="Roehrig J."/>
            <person name="Ruller R."/>
            <person name="Salamov A."/>
            <person name="Salih N.S."/>
            <person name="Samson R.A."/>
            <person name="Sandor E."/>
            <person name="Sanguinetti M."/>
            <person name="Schuetze T."/>
            <person name="Sepcic K."/>
            <person name="Shelest E."/>
            <person name="Sherlock G."/>
            <person name="Sophianopoulou V."/>
            <person name="Squina F.M."/>
            <person name="Sun H."/>
            <person name="Susca A."/>
            <person name="Todd R.B."/>
            <person name="Tsang A."/>
            <person name="Unkles S.E."/>
            <person name="van de Wiele N."/>
            <person name="van Rossen-Uffink D."/>
            <person name="Oliveira J.V."/>
            <person name="Vesth T.C."/>
            <person name="Visser J."/>
            <person name="Yu J.-H."/>
            <person name="Zhou M."/>
            <person name="Andersen M.R."/>
            <person name="Archer D.B."/>
            <person name="Baker S.E."/>
            <person name="Benoit I."/>
            <person name="Brakhage A.A."/>
            <person name="Braus G.H."/>
            <person name="Fischer R."/>
            <person name="Frisvad J.C."/>
            <person name="Goldman G.H."/>
            <person name="Houbraken J."/>
            <person name="Oakley B."/>
            <person name="Pocsi I."/>
            <person name="Scazzocchio C."/>
            <person name="Seiboth B."/>
            <person name="vanKuyk P.A."/>
            <person name="Wortman J."/>
            <person name="Dyer P.S."/>
            <person name="Grigoriev I.V."/>
        </authorList>
    </citation>
    <scope>NUCLEOTIDE SEQUENCE [LARGE SCALE GENOMIC DNA]</scope>
    <source>
        <strain evidence="2">CBS 101740 / IMI 381727 / IBT 21946</strain>
    </source>
</reference>
<dbReference type="AlphaFoldDB" id="A0A1L9UIY2"/>
<gene>
    <name evidence="1" type="ORF">ASPBRDRAFT_42987</name>
</gene>
<proteinExistence type="predicted"/>
<dbReference type="GeneID" id="93577394"/>
<dbReference type="OrthoDB" id="4503521at2759"/>
<dbReference type="VEuPathDB" id="FungiDB:ASPBRDRAFT_42987"/>
<organism evidence="1 2">
    <name type="scientific">Aspergillus brasiliensis (strain CBS 101740 / IMI 381727 / IBT 21946)</name>
    <dbReference type="NCBI Taxonomy" id="767769"/>
    <lineage>
        <taxon>Eukaryota</taxon>
        <taxon>Fungi</taxon>
        <taxon>Dikarya</taxon>
        <taxon>Ascomycota</taxon>
        <taxon>Pezizomycotina</taxon>
        <taxon>Eurotiomycetes</taxon>
        <taxon>Eurotiomycetidae</taxon>
        <taxon>Eurotiales</taxon>
        <taxon>Aspergillaceae</taxon>
        <taxon>Aspergillus</taxon>
        <taxon>Aspergillus subgen. Circumdati</taxon>
    </lineage>
</organism>
<evidence type="ECO:0000313" key="1">
    <source>
        <dbReference type="EMBL" id="OJJ71631.1"/>
    </source>
</evidence>
<name>A0A1L9UIY2_ASPBC</name>